<evidence type="ECO:0000256" key="8">
    <source>
        <dbReference type="ARBA" id="ARBA00022989"/>
    </source>
</evidence>
<dbReference type="Pfam" id="PF00520">
    <property type="entry name" value="Ion_trans"/>
    <property type="match status" value="1"/>
</dbReference>
<feature type="transmembrane region" description="Helical" evidence="13">
    <location>
        <begin position="164"/>
        <end position="185"/>
    </location>
</feature>
<sequence length="296" mass="33480">MTTTTASSPIELNRLRRPPPLSAVHFFTEEHTSPPPSASASAPAHFNASSSTGNGGNGNGNGGNEPFPPSHSYEEEGAIIYPLWKRNLYRLLEQPTSSSSAFVVHMFSIFLIVFSAFITVLETVPAVHSISTRVWFGLETSIVALFTVEYIARCVAWSNTWQSLFSWQFSFFGVIDLLSVLPYYLELLLQQDTSVFFRFSILRMFRLLRVFRPFRYNHTILLTMEVMYLSVRRSQHALLAIGFFVFMILTVFSTLLYFAERGTWDELLGTFINADGDPTQFSSIPAAAWFVLVSEY</sequence>
<evidence type="ECO:0000256" key="13">
    <source>
        <dbReference type="SAM" id="Phobius"/>
    </source>
</evidence>
<dbReference type="EMBL" id="NHYD01002301">
    <property type="protein sequence ID" value="PPQ87365.1"/>
    <property type="molecule type" value="Genomic_DNA"/>
</dbReference>
<evidence type="ECO:0000256" key="7">
    <source>
        <dbReference type="ARBA" id="ARBA00022958"/>
    </source>
</evidence>
<keyword evidence="8 13" id="KW-1133">Transmembrane helix</keyword>
<keyword evidence="16" id="KW-1185">Reference proteome</keyword>
<evidence type="ECO:0000256" key="4">
    <source>
        <dbReference type="ARBA" id="ARBA00022692"/>
    </source>
</evidence>
<feature type="transmembrane region" description="Helical" evidence="13">
    <location>
        <begin position="100"/>
        <end position="121"/>
    </location>
</feature>
<keyword evidence="4 13" id="KW-0812">Transmembrane</keyword>
<keyword evidence="10 13" id="KW-0472">Membrane</keyword>
<evidence type="ECO:0000256" key="10">
    <source>
        <dbReference type="ARBA" id="ARBA00023136"/>
    </source>
</evidence>
<keyword evidence="11" id="KW-0407">Ion channel</keyword>
<dbReference type="GO" id="GO:0001508">
    <property type="term" value="P:action potential"/>
    <property type="evidence" value="ECO:0007669"/>
    <property type="project" value="TreeGrafter"/>
</dbReference>
<keyword evidence="9" id="KW-0406">Ion transport</keyword>
<comment type="caution">
    <text evidence="15">The sequence shown here is derived from an EMBL/GenBank/DDBJ whole genome shotgun (WGS) entry which is preliminary data.</text>
</comment>
<dbReference type="Proteomes" id="UP000283269">
    <property type="component" value="Unassembled WGS sequence"/>
</dbReference>
<evidence type="ECO:0000256" key="2">
    <source>
        <dbReference type="ARBA" id="ARBA00022448"/>
    </source>
</evidence>
<dbReference type="AlphaFoldDB" id="A0A409X9E5"/>
<evidence type="ECO:0000259" key="14">
    <source>
        <dbReference type="Pfam" id="PF00520"/>
    </source>
</evidence>
<name>A0A409X9E5_PSICY</name>
<feature type="domain" description="Ion transport" evidence="14">
    <location>
        <begin position="102"/>
        <end position="293"/>
    </location>
</feature>
<dbReference type="PANTHER" id="PTHR11537">
    <property type="entry name" value="VOLTAGE-GATED POTASSIUM CHANNEL"/>
    <property type="match status" value="1"/>
</dbReference>
<evidence type="ECO:0000256" key="11">
    <source>
        <dbReference type="ARBA" id="ARBA00023303"/>
    </source>
</evidence>
<keyword evidence="3" id="KW-0633">Potassium transport</keyword>
<dbReference type="InterPro" id="IPR005821">
    <property type="entry name" value="Ion_trans_dom"/>
</dbReference>
<dbReference type="InterPro" id="IPR028325">
    <property type="entry name" value="VG_K_chnl"/>
</dbReference>
<dbReference type="PRINTS" id="PR00169">
    <property type="entry name" value="KCHANNEL"/>
</dbReference>
<dbReference type="GO" id="GO:0008076">
    <property type="term" value="C:voltage-gated potassium channel complex"/>
    <property type="evidence" value="ECO:0007669"/>
    <property type="project" value="InterPro"/>
</dbReference>
<comment type="subcellular location">
    <subcellularLocation>
        <location evidence="1">Membrane</location>
        <topology evidence="1">Multi-pass membrane protein</topology>
    </subcellularLocation>
</comment>
<feature type="compositionally biased region" description="Low complexity" evidence="12">
    <location>
        <begin position="38"/>
        <end position="51"/>
    </location>
</feature>
<evidence type="ECO:0000256" key="1">
    <source>
        <dbReference type="ARBA" id="ARBA00004141"/>
    </source>
</evidence>
<evidence type="ECO:0000256" key="5">
    <source>
        <dbReference type="ARBA" id="ARBA00022826"/>
    </source>
</evidence>
<dbReference type="InParanoid" id="A0A409X9E5"/>
<keyword evidence="6" id="KW-0851">Voltage-gated channel</keyword>
<evidence type="ECO:0000256" key="3">
    <source>
        <dbReference type="ARBA" id="ARBA00022538"/>
    </source>
</evidence>
<dbReference type="SUPFAM" id="SSF81324">
    <property type="entry name" value="Voltage-gated potassium channels"/>
    <property type="match status" value="1"/>
</dbReference>
<protein>
    <recommendedName>
        <fullName evidence="14">Ion transport domain-containing protein</fullName>
    </recommendedName>
</protein>
<dbReference type="STRING" id="93625.A0A409X9E5"/>
<keyword evidence="5" id="KW-0631">Potassium channel</keyword>
<dbReference type="InterPro" id="IPR027359">
    <property type="entry name" value="Volt_channel_dom_sf"/>
</dbReference>
<evidence type="ECO:0000313" key="15">
    <source>
        <dbReference type="EMBL" id="PPQ87365.1"/>
    </source>
</evidence>
<feature type="transmembrane region" description="Helical" evidence="13">
    <location>
        <begin position="133"/>
        <end position="152"/>
    </location>
</feature>
<proteinExistence type="predicted"/>
<evidence type="ECO:0000256" key="6">
    <source>
        <dbReference type="ARBA" id="ARBA00022882"/>
    </source>
</evidence>
<evidence type="ECO:0000313" key="16">
    <source>
        <dbReference type="Proteomes" id="UP000283269"/>
    </source>
</evidence>
<keyword evidence="2" id="KW-0813">Transport</keyword>
<organism evidence="15 16">
    <name type="scientific">Psilocybe cyanescens</name>
    <dbReference type="NCBI Taxonomy" id="93625"/>
    <lineage>
        <taxon>Eukaryota</taxon>
        <taxon>Fungi</taxon>
        <taxon>Dikarya</taxon>
        <taxon>Basidiomycota</taxon>
        <taxon>Agaricomycotina</taxon>
        <taxon>Agaricomycetes</taxon>
        <taxon>Agaricomycetidae</taxon>
        <taxon>Agaricales</taxon>
        <taxon>Agaricineae</taxon>
        <taxon>Strophariaceae</taxon>
        <taxon>Psilocybe</taxon>
    </lineage>
</organism>
<accession>A0A409X9E5</accession>
<dbReference type="Gene3D" id="1.20.120.350">
    <property type="entry name" value="Voltage-gated potassium channels. Chain C"/>
    <property type="match status" value="1"/>
</dbReference>
<feature type="region of interest" description="Disordered" evidence="12">
    <location>
        <begin position="27"/>
        <end position="69"/>
    </location>
</feature>
<gene>
    <name evidence="15" type="ORF">CVT25_001981</name>
</gene>
<feature type="transmembrane region" description="Helical" evidence="13">
    <location>
        <begin position="238"/>
        <end position="259"/>
    </location>
</feature>
<evidence type="ECO:0000256" key="12">
    <source>
        <dbReference type="SAM" id="MobiDB-lite"/>
    </source>
</evidence>
<dbReference type="PANTHER" id="PTHR11537:SF254">
    <property type="entry name" value="POTASSIUM VOLTAGE-GATED CHANNEL PROTEIN SHAB"/>
    <property type="match status" value="1"/>
</dbReference>
<evidence type="ECO:0000256" key="9">
    <source>
        <dbReference type="ARBA" id="ARBA00023065"/>
    </source>
</evidence>
<feature type="compositionally biased region" description="Gly residues" evidence="12">
    <location>
        <begin position="53"/>
        <end position="63"/>
    </location>
</feature>
<reference evidence="15 16" key="1">
    <citation type="journal article" date="2018" name="Evol. Lett.">
        <title>Horizontal gene cluster transfer increased hallucinogenic mushroom diversity.</title>
        <authorList>
            <person name="Reynolds H.T."/>
            <person name="Vijayakumar V."/>
            <person name="Gluck-Thaler E."/>
            <person name="Korotkin H.B."/>
            <person name="Matheny P.B."/>
            <person name="Slot J.C."/>
        </authorList>
    </citation>
    <scope>NUCLEOTIDE SEQUENCE [LARGE SCALE GENOMIC DNA]</scope>
    <source>
        <strain evidence="15 16">2631</strain>
    </source>
</reference>
<keyword evidence="7" id="KW-0630">Potassium</keyword>
<dbReference type="GO" id="GO:0005249">
    <property type="term" value="F:voltage-gated potassium channel activity"/>
    <property type="evidence" value="ECO:0007669"/>
    <property type="project" value="InterPro"/>
</dbReference>
<dbReference type="Gene3D" id="1.10.287.70">
    <property type="match status" value="1"/>
</dbReference>
<dbReference type="OrthoDB" id="415460at2759"/>